<evidence type="ECO:0000313" key="15">
    <source>
        <dbReference type="Proteomes" id="UP000566324"/>
    </source>
</evidence>
<evidence type="ECO:0000259" key="12">
    <source>
        <dbReference type="Pfam" id="PF00593"/>
    </source>
</evidence>
<feature type="domain" description="TonB-dependent receptor plug" evidence="13">
    <location>
        <begin position="31"/>
        <end position="145"/>
    </location>
</feature>
<proteinExistence type="inferred from homology"/>
<comment type="similarity">
    <text evidence="9 11">Belongs to the TonB-dependent receptor family.</text>
</comment>
<keyword evidence="14" id="KW-0675">Receptor</keyword>
<dbReference type="InterPro" id="IPR037066">
    <property type="entry name" value="Plug_dom_sf"/>
</dbReference>
<keyword evidence="4 9" id="KW-0812">Transmembrane</keyword>
<keyword evidence="5" id="KW-0732">Signal</keyword>
<dbReference type="RefSeq" id="WP_184069543.1">
    <property type="nucleotide sequence ID" value="NZ_JACHNZ010000025.1"/>
</dbReference>
<evidence type="ECO:0000256" key="8">
    <source>
        <dbReference type="ARBA" id="ARBA00023237"/>
    </source>
</evidence>
<organism evidence="14 15">
    <name type="scientific">Sphingosinicella soli</name>
    <dbReference type="NCBI Taxonomy" id="333708"/>
    <lineage>
        <taxon>Bacteria</taxon>
        <taxon>Pseudomonadati</taxon>
        <taxon>Pseudomonadota</taxon>
        <taxon>Alphaproteobacteria</taxon>
        <taxon>Sphingomonadales</taxon>
        <taxon>Sphingosinicellaceae</taxon>
        <taxon>Sphingosinicella</taxon>
    </lineage>
</organism>
<dbReference type="InterPro" id="IPR039426">
    <property type="entry name" value="TonB-dep_rcpt-like"/>
</dbReference>
<dbReference type="PROSITE" id="PS52016">
    <property type="entry name" value="TONB_DEPENDENT_REC_3"/>
    <property type="match status" value="1"/>
</dbReference>
<evidence type="ECO:0000259" key="13">
    <source>
        <dbReference type="Pfam" id="PF07715"/>
    </source>
</evidence>
<dbReference type="InterPro" id="IPR010917">
    <property type="entry name" value="TonB_rcpt_CS"/>
</dbReference>
<dbReference type="EMBL" id="JACHNZ010000025">
    <property type="protein sequence ID" value="MBB4632649.1"/>
    <property type="molecule type" value="Genomic_DNA"/>
</dbReference>
<evidence type="ECO:0000256" key="1">
    <source>
        <dbReference type="ARBA" id="ARBA00004571"/>
    </source>
</evidence>
<evidence type="ECO:0000313" key="14">
    <source>
        <dbReference type="EMBL" id="MBB4632649.1"/>
    </source>
</evidence>
<dbReference type="Pfam" id="PF00593">
    <property type="entry name" value="TonB_dep_Rec_b-barrel"/>
    <property type="match status" value="1"/>
</dbReference>
<gene>
    <name evidence="14" type="ORF">GGQ98_002276</name>
</gene>
<evidence type="ECO:0000256" key="3">
    <source>
        <dbReference type="ARBA" id="ARBA00022452"/>
    </source>
</evidence>
<name>A0A7W7B291_9SPHN</name>
<keyword evidence="2 9" id="KW-0813">Transport</keyword>
<dbReference type="GO" id="GO:0009279">
    <property type="term" value="C:cell outer membrane"/>
    <property type="evidence" value="ECO:0007669"/>
    <property type="project" value="UniProtKB-SubCell"/>
</dbReference>
<dbReference type="Proteomes" id="UP000566324">
    <property type="component" value="Unassembled WGS sequence"/>
</dbReference>
<dbReference type="Pfam" id="PF07715">
    <property type="entry name" value="Plug"/>
    <property type="match status" value="1"/>
</dbReference>
<evidence type="ECO:0000256" key="11">
    <source>
        <dbReference type="RuleBase" id="RU003357"/>
    </source>
</evidence>
<dbReference type="PROSITE" id="PS01156">
    <property type="entry name" value="TONB_DEPENDENT_REC_2"/>
    <property type="match status" value="1"/>
</dbReference>
<evidence type="ECO:0000256" key="2">
    <source>
        <dbReference type="ARBA" id="ARBA00022448"/>
    </source>
</evidence>
<dbReference type="PANTHER" id="PTHR47234:SF2">
    <property type="entry name" value="TONB-DEPENDENT RECEPTOR"/>
    <property type="match status" value="1"/>
</dbReference>
<evidence type="ECO:0000256" key="5">
    <source>
        <dbReference type="ARBA" id="ARBA00022729"/>
    </source>
</evidence>
<keyword evidence="8 9" id="KW-0998">Cell outer membrane</keyword>
<keyword evidence="3 9" id="KW-1134">Transmembrane beta strand</keyword>
<dbReference type="SUPFAM" id="SSF56935">
    <property type="entry name" value="Porins"/>
    <property type="match status" value="1"/>
</dbReference>
<comment type="subcellular location">
    <subcellularLocation>
        <location evidence="1 9">Cell outer membrane</location>
        <topology evidence="1 9">Multi-pass membrane protein</topology>
    </subcellularLocation>
</comment>
<keyword evidence="6 11" id="KW-0798">TonB box</keyword>
<feature type="domain" description="TonB-dependent receptor-like beta-barrel" evidence="12">
    <location>
        <begin position="339"/>
        <end position="901"/>
    </location>
</feature>
<dbReference type="InterPro" id="IPR036942">
    <property type="entry name" value="Beta-barrel_TonB_sf"/>
</dbReference>
<keyword evidence="15" id="KW-1185">Reference proteome</keyword>
<accession>A0A7W7B291</accession>
<dbReference type="Gene3D" id="2.40.170.20">
    <property type="entry name" value="TonB-dependent receptor, beta-barrel domain"/>
    <property type="match status" value="1"/>
</dbReference>
<keyword evidence="7 9" id="KW-0472">Membrane</keyword>
<dbReference type="InterPro" id="IPR000531">
    <property type="entry name" value="Beta-barrel_TonB"/>
</dbReference>
<dbReference type="PANTHER" id="PTHR47234">
    <property type="match status" value="1"/>
</dbReference>
<comment type="caution">
    <text evidence="14">The sequence shown here is derived from an EMBL/GenBank/DDBJ whole genome shotgun (WGS) entry which is preliminary data.</text>
</comment>
<evidence type="ECO:0000256" key="10">
    <source>
        <dbReference type="PROSITE-ProRule" id="PRU10144"/>
    </source>
</evidence>
<evidence type="ECO:0000256" key="4">
    <source>
        <dbReference type="ARBA" id="ARBA00022692"/>
    </source>
</evidence>
<evidence type="ECO:0000256" key="6">
    <source>
        <dbReference type="ARBA" id="ARBA00023077"/>
    </source>
</evidence>
<dbReference type="Gene3D" id="2.170.130.10">
    <property type="entry name" value="TonB-dependent receptor, plug domain"/>
    <property type="match status" value="1"/>
</dbReference>
<feature type="short sequence motif" description="TonB C-terminal box" evidence="10">
    <location>
        <begin position="918"/>
        <end position="935"/>
    </location>
</feature>
<evidence type="ECO:0000256" key="9">
    <source>
        <dbReference type="PROSITE-ProRule" id="PRU01360"/>
    </source>
</evidence>
<reference evidence="14 15" key="1">
    <citation type="submission" date="2020-08" db="EMBL/GenBank/DDBJ databases">
        <title>Genomic Encyclopedia of Type Strains, Phase IV (KMG-IV): sequencing the most valuable type-strain genomes for metagenomic binning, comparative biology and taxonomic classification.</title>
        <authorList>
            <person name="Goeker M."/>
        </authorList>
    </citation>
    <scope>NUCLEOTIDE SEQUENCE [LARGE SCALE GENOMIC DNA]</scope>
    <source>
        <strain evidence="14 15">DSM 17328</strain>
    </source>
</reference>
<sequence>MAILGANAPLPVIEEDSAIVVTGSRIARPELENPMPVSVINMEQSRQLGLVTAWAALIREPSISPGVGRGNAGSQNFDGGTASINLRNMGVNRTLTLLDGKRRVSGSARSSAVDLNMIPVGMIDRIEVITGGAAAIYGADAVTGAVNIITKRDIEGIELSGTSGISQKGDGATQSLSLVAGSKLAGGRGSVSIGGTYVKSNGVHVNDRDYAHRHLVYQSNPANTGLADGIPDTIIYTNWAATRLNVNPTFVHDNINYVYLNDAVKVQNINRVSTPGEYTAGTGEYFVEGTLPLNSGEQLVSPLEQFSVIGNFDYQLTDAIRYSARVDYGHTLYNGTKTYIREDSRNTWLNGAGGATAFLDNPFLPDPIRQFMTDNDLTSLRLARIYPEMGIRRDVQKRNAYTISNEIGGRLTGDLEWNGFFQYGRTSNNVSNPGTLRANRWISARDVVADPVTGDPVCRDPEARAAGCVPYNVFGNAAPTDAQRDWLFATRREKWVNTQTIFGGSIVGRAFRLPYGDVSVAIGAERREETLNTREDPLAVPGELAHSGGVTQHAEIDAALEVSEFYGELVVPVLQGLPFARRLEVEGAYRYSDYNTFGNTDAWKAGLIWSPVDGVTFRGVRSRSVRVPNFGELYEPVNTGVSNLDDPCEAQNIYVSATREANCRALGITTPGLASQLTSQLTTGGNPDLMPETSNSLTLGVILQPRFIPGLDITADYWDIDIESVITQFTGNQIAAYCVDLPTIDNIFCDAMTRDQSDPVRAIATMRTQQINASNMTARGLDFGVNYRRDIGEGLFSIGFKGTYLLDKETEAVPGIEASILKQVTGYLDPRFRGNVFASYAINGFNIAWNTQIRGASLHVTNATSDEAFDTNRVPSWINNDVSLGYAVNENYRFTFGVNNVFNVKPPQVPDTYTGSGGIFDTIGRYFFVGANAKF</sequence>
<dbReference type="AlphaFoldDB" id="A0A7W7B291"/>
<evidence type="ECO:0000256" key="7">
    <source>
        <dbReference type="ARBA" id="ARBA00023136"/>
    </source>
</evidence>
<protein>
    <submittedName>
        <fullName evidence="14">Outer membrane receptor protein involved in Fe transport</fullName>
    </submittedName>
</protein>
<dbReference type="InterPro" id="IPR012910">
    <property type="entry name" value="Plug_dom"/>
</dbReference>